<keyword evidence="4" id="KW-1185">Reference proteome</keyword>
<evidence type="ECO:0000313" key="4">
    <source>
        <dbReference type="Proteomes" id="UP001301769"/>
    </source>
</evidence>
<name>A0AAN6Y580_9PEZI</name>
<dbReference type="SMART" id="SM00886">
    <property type="entry name" value="Dabb"/>
    <property type="match status" value="1"/>
</dbReference>
<gene>
    <name evidence="3" type="ORF">QBC37DRAFT_290100</name>
</gene>
<dbReference type="PANTHER" id="PTHR33178">
    <property type="match status" value="1"/>
</dbReference>
<dbReference type="EMBL" id="MU858147">
    <property type="protein sequence ID" value="KAK4211505.1"/>
    <property type="molecule type" value="Genomic_DNA"/>
</dbReference>
<dbReference type="Gene3D" id="3.30.70.100">
    <property type="match status" value="1"/>
</dbReference>
<dbReference type="SUPFAM" id="SSF54909">
    <property type="entry name" value="Dimeric alpha+beta barrel"/>
    <property type="match status" value="1"/>
</dbReference>
<evidence type="ECO:0000313" key="3">
    <source>
        <dbReference type="EMBL" id="KAK4211505.1"/>
    </source>
</evidence>
<comment type="subunit">
    <text evidence="1">Homodimer.</text>
</comment>
<evidence type="ECO:0000256" key="1">
    <source>
        <dbReference type="ARBA" id="ARBA00011738"/>
    </source>
</evidence>
<organism evidence="3 4">
    <name type="scientific">Rhypophila decipiens</name>
    <dbReference type="NCBI Taxonomy" id="261697"/>
    <lineage>
        <taxon>Eukaryota</taxon>
        <taxon>Fungi</taxon>
        <taxon>Dikarya</taxon>
        <taxon>Ascomycota</taxon>
        <taxon>Pezizomycotina</taxon>
        <taxon>Sordariomycetes</taxon>
        <taxon>Sordariomycetidae</taxon>
        <taxon>Sordariales</taxon>
        <taxon>Naviculisporaceae</taxon>
        <taxon>Rhypophila</taxon>
    </lineage>
</organism>
<dbReference type="PROSITE" id="PS51502">
    <property type="entry name" value="S_R_A_B_BARREL"/>
    <property type="match status" value="1"/>
</dbReference>
<dbReference type="InterPro" id="IPR044662">
    <property type="entry name" value="HS1/DABB1-like"/>
</dbReference>
<comment type="caution">
    <text evidence="3">The sequence shown here is derived from an EMBL/GenBank/DDBJ whole genome shotgun (WGS) entry which is preliminary data.</text>
</comment>
<dbReference type="Proteomes" id="UP001301769">
    <property type="component" value="Unassembled WGS sequence"/>
</dbReference>
<dbReference type="AlphaFoldDB" id="A0AAN6Y580"/>
<feature type="domain" description="Stress-response A/B barrel" evidence="2">
    <location>
        <begin position="5"/>
        <end position="107"/>
    </location>
</feature>
<reference evidence="3" key="1">
    <citation type="journal article" date="2023" name="Mol. Phylogenet. Evol.">
        <title>Genome-scale phylogeny and comparative genomics of the fungal order Sordariales.</title>
        <authorList>
            <person name="Hensen N."/>
            <person name="Bonometti L."/>
            <person name="Westerberg I."/>
            <person name="Brannstrom I.O."/>
            <person name="Guillou S."/>
            <person name="Cros-Aarteil S."/>
            <person name="Calhoun S."/>
            <person name="Haridas S."/>
            <person name="Kuo A."/>
            <person name="Mondo S."/>
            <person name="Pangilinan J."/>
            <person name="Riley R."/>
            <person name="LaButti K."/>
            <person name="Andreopoulos B."/>
            <person name="Lipzen A."/>
            <person name="Chen C."/>
            <person name="Yan M."/>
            <person name="Daum C."/>
            <person name="Ng V."/>
            <person name="Clum A."/>
            <person name="Steindorff A."/>
            <person name="Ohm R.A."/>
            <person name="Martin F."/>
            <person name="Silar P."/>
            <person name="Natvig D.O."/>
            <person name="Lalanne C."/>
            <person name="Gautier V."/>
            <person name="Ament-Velasquez S.L."/>
            <person name="Kruys A."/>
            <person name="Hutchinson M.I."/>
            <person name="Powell A.J."/>
            <person name="Barry K."/>
            <person name="Miller A.N."/>
            <person name="Grigoriev I.V."/>
            <person name="Debuchy R."/>
            <person name="Gladieux P."/>
            <person name="Hiltunen Thoren M."/>
            <person name="Johannesson H."/>
        </authorList>
    </citation>
    <scope>NUCLEOTIDE SEQUENCE</scope>
    <source>
        <strain evidence="3">PSN293</strain>
    </source>
</reference>
<dbReference type="Pfam" id="PF07876">
    <property type="entry name" value="Dabb"/>
    <property type="match status" value="1"/>
</dbReference>
<dbReference type="InterPro" id="IPR011008">
    <property type="entry name" value="Dimeric_a/b-barrel"/>
</dbReference>
<evidence type="ECO:0000259" key="2">
    <source>
        <dbReference type="PROSITE" id="PS51502"/>
    </source>
</evidence>
<accession>A0AAN6Y580</accession>
<proteinExistence type="predicted"/>
<protein>
    <recommendedName>
        <fullName evidence="2">Stress-response A/B barrel domain-containing protein</fullName>
    </recommendedName>
</protein>
<dbReference type="PANTHER" id="PTHR33178:SF10">
    <property type="entry name" value="STRESS-RESPONSE A_B BARREL DOMAIN-CONTAINING PROTEIN"/>
    <property type="match status" value="1"/>
</dbReference>
<sequence>MSTPITHIVLLGIKSDTKPDDVKTAITRFIALKDDCLHPTAQQPYITSIKGGEDNSIEGLHGGITHAFVVEFASAEDRLYYIHRDPAHRAFIQFVGGLIDKLIVVDFAS</sequence>
<reference evidence="3" key="2">
    <citation type="submission" date="2023-05" db="EMBL/GenBank/DDBJ databases">
        <authorList>
            <consortium name="Lawrence Berkeley National Laboratory"/>
            <person name="Steindorff A."/>
            <person name="Hensen N."/>
            <person name="Bonometti L."/>
            <person name="Westerberg I."/>
            <person name="Brannstrom I.O."/>
            <person name="Guillou S."/>
            <person name="Cros-Aarteil S."/>
            <person name="Calhoun S."/>
            <person name="Haridas S."/>
            <person name="Kuo A."/>
            <person name="Mondo S."/>
            <person name="Pangilinan J."/>
            <person name="Riley R."/>
            <person name="Labutti K."/>
            <person name="Andreopoulos B."/>
            <person name="Lipzen A."/>
            <person name="Chen C."/>
            <person name="Yanf M."/>
            <person name="Daum C."/>
            <person name="Ng V."/>
            <person name="Clum A."/>
            <person name="Ohm R."/>
            <person name="Martin F."/>
            <person name="Silar P."/>
            <person name="Natvig D."/>
            <person name="Lalanne C."/>
            <person name="Gautier V."/>
            <person name="Ament-Velasquez S.L."/>
            <person name="Kruys A."/>
            <person name="Hutchinson M.I."/>
            <person name="Powell A.J."/>
            <person name="Barry K."/>
            <person name="Miller A.N."/>
            <person name="Grigoriev I.V."/>
            <person name="Debuchy R."/>
            <person name="Gladieux P."/>
            <person name="Thoren M.H."/>
            <person name="Johannesson H."/>
        </authorList>
    </citation>
    <scope>NUCLEOTIDE SEQUENCE</scope>
    <source>
        <strain evidence="3">PSN293</strain>
    </source>
</reference>
<dbReference type="InterPro" id="IPR013097">
    <property type="entry name" value="Dabb"/>
</dbReference>